<accession>A0A9J6EI67</accession>
<dbReference type="PANTHER" id="PTHR37162:SF1">
    <property type="entry name" value="BED-TYPE DOMAIN-CONTAINING PROTEIN"/>
    <property type="match status" value="1"/>
</dbReference>
<dbReference type="VEuPathDB" id="VectorBase:LOC119160874"/>
<dbReference type="PANTHER" id="PTHR37162">
    <property type="entry name" value="HAT FAMILY DIMERISATION DOMAINCONTAINING PROTEIN-RELATED"/>
    <property type="match status" value="1"/>
</dbReference>
<dbReference type="SUPFAM" id="SSF53098">
    <property type="entry name" value="Ribonuclease H-like"/>
    <property type="match status" value="1"/>
</dbReference>
<gene>
    <name evidence="1" type="ORF">HPB51_018420</name>
</gene>
<organism evidence="1 2">
    <name type="scientific">Rhipicephalus microplus</name>
    <name type="common">Cattle tick</name>
    <name type="synonym">Boophilus microplus</name>
    <dbReference type="NCBI Taxonomy" id="6941"/>
    <lineage>
        <taxon>Eukaryota</taxon>
        <taxon>Metazoa</taxon>
        <taxon>Ecdysozoa</taxon>
        <taxon>Arthropoda</taxon>
        <taxon>Chelicerata</taxon>
        <taxon>Arachnida</taxon>
        <taxon>Acari</taxon>
        <taxon>Parasitiformes</taxon>
        <taxon>Ixodida</taxon>
        <taxon>Ixodoidea</taxon>
        <taxon>Ixodidae</taxon>
        <taxon>Rhipicephalinae</taxon>
        <taxon>Rhipicephalus</taxon>
        <taxon>Boophilus</taxon>
    </lineage>
</organism>
<comment type="caution">
    <text evidence="1">The sequence shown here is derived from an EMBL/GenBank/DDBJ whole genome shotgun (WGS) entry which is preliminary data.</text>
</comment>
<dbReference type="EMBL" id="JABSTU010000004">
    <property type="protein sequence ID" value="KAH8033951.1"/>
    <property type="molecule type" value="Genomic_DNA"/>
</dbReference>
<dbReference type="AlphaFoldDB" id="A0A9J6EI67"/>
<proteinExistence type="predicted"/>
<name>A0A9J6EI67_RHIMP</name>
<evidence type="ECO:0000313" key="1">
    <source>
        <dbReference type="EMBL" id="KAH8033951.1"/>
    </source>
</evidence>
<reference evidence="1" key="2">
    <citation type="submission" date="2021-09" db="EMBL/GenBank/DDBJ databases">
        <authorList>
            <person name="Jia N."/>
            <person name="Wang J."/>
            <person name="Shi W."/>
            <person name="Du L."/>
            <person name="Sun Y."/>
            <person name="Zhan W."/>
            <person name="Jiang J."/>
            <person name="Wang Q."/>
            <person name="Zhang B."/>
            <person name="Ji P."/>
            <person name="Sakyi L.B."/>
            <person name="Cui X."/>
            <person name="Yuan T."/>
            <person name="Jiang B."/>
            <person name="Yang W."/>
            <person name="Lam T.T.-Y."/>
            <person name="Chang Q."/>
            <person name="Ding S."/>
            <person name="Wang X."/>
            <person name="Zhu J."/>
            <person name="Ruan X."/>
            <person name="Zhao L."/>
            <person name="Wei J."/>
            <person name="Que T."/>
            <person name="Du C."/>
            <person name="Cheng J."/>
            <person name="Dai P."/>
            <person name="Han X."/>
            <person name="Huang E."/>
            <person name="Gao Y."/>
            <person name="Liu J."/>
            <person name="Shao H."/>
            <person name="Ye R."/>
            <person name="Li L."/>
            <person name="Wei W."/>
            <person name="Wang X."/>
            <person name="Wang C."/>
            <person name="Huo Q."/>
            <person name="Li W."/>
            <person name="Guo W."/>
            <person name="Chen H."/>
            <person name="Chen S."/>
            <person name="Zhou L."/>
            <person name="Zhou L."/>
            <person name="Ni X."/>
            <person name="Tian J."/>
            <person name="Zhou Y."/>
            <person name="Sheng Y."/>
            <person name="Liu T."/>
            <person name="Pan Y."/>
            <person name="Xia L."/>
            <person name="Li J."/>
            <person name="Zhao F."/>
            <person name="Cao W."/>
        </authorList>
    </citation>
    <scope>NUCLEOTIDE SEQUENCE</scope>
    <source>
        <strain evidence="1">Rmic-2018</strain>
        <tissue evidence="1">Larvae</tissue>
    </source>
</reference>
<sequence>MTPGGGGTVPALSVVTHISAFANYPCSTTKLTALTRTRSSRACWRLSFSEHLSAATTLCCRCSSFNMAASALPLPALNLATASATAASTSDGGAPAALLADGRPLVRWHDQHPVLQSCSPLVEAVVGLAYEEAVLTPPPPRRLCSFLYWDILGRVALCLRGRFSCCDVSCRPVCLHVRPQRFLSCPRFFVTSFMGYSRQLGGIPSRQSKFNNQVLNEIDSNGDIISVWCRQGIKQEEAFCTICNTIINCAQHGIAAVKRHAANKSHVELCTQHRDASGVLKKPATKQVQLESCFATGPGLSEADRAARADTYFALGVALSGIPYIYGDAATKMMPLMFQDSKIAKEFQCGRKKLSYIISDGLGPYFKKAVTDELNRPHTYYTIQIDETPLPEQRCQQLDVMARYFSDTQKRVVVEHLPSYHLGSATTEILLAHVKEALQDLPARNMLCFYSDEPNVMRSLKKRLKDVNPALLDIGECSLHKVHNAFAKGLEAFGDTVETTLLDIYHFFKNSAVQSATLKATQRFLGLPENVLLRHVSSRWLTLSSALDRFIQQREAVKETVLGAQQKSRAGGNIYRRLKENLMKKDLLPKAIFLRNVADVFVEFLTLFQRREPLLHILYEQMDNIRSFHSYLQDDCCLMPAQCSLRWSLTITSAVFTVICKMTITVPFRYEWLDELFREGATLIFFVLTGYKFRPTQSNPYFRLSQDDEEEMEELIPVCVTHSHKLKRHSIAIFSVQKNFPLLCTSILKMMHHSL</sequence>
<keyword evidence="2" id="KW-1185">Reference proteome</keyword>
<dbReference type="VEuPathDB" id="VectorBase:LOC119160747"/>
<reference evidence="1" key="1">
    <citation type="journal article" date="2020" name="Cell">
        <title>Large-Scale Comparative Analyses of Tick Genomes Elucidate Their Genetic Diversity and Vector Capacities.</title>
        <authorList>
            <consortium name="Tick Genome and Microbiome Consortium (TIGMIC)"/>
            <person name="Jia N."/>
            <person name="Wang J."/>
            <person name="Shi W."/>
            <person name="Du L."/>
            <person name="Sun Y."/>
            <person name="Zhan W."/>
            <person name="Jiang J.F."/>
            <person name="Wang Q."/>
            <person name="Zhang B."/>
            <person name="Ji P."/>
            <person name="Bell-Sakyi L."/>
            <person name="Cui X.M."/>
            <person name="Yuan T.T."/>
            <person name="Jiang B.G."/>
            <person name="Yang W.F."/>
            <person name="Lam T.T."/>
            <person name="Chang Q.C."/>
            <person name="Ding S.J."/>
            <person name="Wang X.J."/>
            <person name="Zhu J.G."/>
            <person name="Ruan X.D."/>
            <person name="Zhao L."/>
            <person name="Wei J.T."/>
            <person name="Ye R.Z."/>
            <person name="Que T.C."/>
            <person name="Du C.H."/>
            <person name="Zhou Y.H."/>
            <person name="Cheng J.X."/>
            <person name="Dai P.F."/>
            <person name="Guo W.B."/>
            <person name="Han X.H."/>
            <person name="Huang E.J."/>
            <person name="Li L.F."/>
            <person name="Wei W."/>
            <person name="Gao Y.C."/>
            <person name="Liu J.Z."/>
            <person name="Shao H.Z."/>
            <person name="Wang X."/>
            <person name="Wang C.C."/>
            <person name="Yang T.C."/>
            <person name="Huo Q.B."/>
            <person name="Li W."/>
            <person name="Chen H.Y."/>
            <person name="Chen S.E."/>
            <person name="Zhou L.G."/>
            <person name="Ni X.B."/>
            <person name="Tian J.H."/>
            <person name="Sheng Y."/>
            <person name="Liu T."/>
            <person name="Pan Y.S."/>
            <person name="Xia L.Y."/>
            <person name="Li J."/>
            <person name="Zhao F."/>
            <person name="Cao W.C."/>
        </authorList>
    </citation>
    <scope>NUCLEOTIDE SEQUENCE</scope>
    <source>
        <strain evidence="1">Rmic-2018</strain>
    </source>
</reference>
<evidence type="ECO:0000313" key="2">
    <source>
        <dbReference type="Proteomes" id="UP000821866"/>
    </source>
</evidence>
<dbReference type="Proteomes" id="UP000821866">
    <property type="component" value="Chromosome 2"/>
</dbReference>
<dbReference type="InterPro" id="IPR012337">
    <property type="entry name" value="RNaseH-like_sf"/>
</dbReference>
<protein>
    <submittedName>
        <fullName evidence="1">Uncharacterized protein</fullName>
    </submittedName>
</protein>